<dbReference type="InterPro" id="IPR006195">
    <property type="entry name" value="aa-tRNA-synth_II"/>
</dbReference>
<accession>A0A410X4X6</accession>
<name>A0A410X4X6_9BACL</name>
<dbReference type="Gene3D" id="3.30.930.10">
    <property type="entry name" value="Bira Bifunctional Protein, Domain 2"/>
    <property type="match status" value="1"/>
</dbReference>
<keyword evidence="3" id="KW-0436">Ligase</keyword>
<dbReference type="OrthoDB" id="583154at2"/>
<dbReference type="GO" id="GO:0016874">
    <property type="term" value="F:ligase activity"/>
    <property type="evidence" value="ECO:0007669"/>
    <property type="project" value="UniProtKB-KW"/>
</dbReference>
<dbReference type="GO" id="GO:0016740">
    <property type="term" value="F:transferase activity"/>
    <property type="evidence" value="ECO:0007669"/>
    <property type="project" value="UniProtKB-ARBA"/>
</dbReference>
<protein>
    <submittedName>
        <fullName evidence="3">tRNA ligase</fullName>
    </submittedName>
</protein>
<evidence type="ECO:0000313" key="3">
    <source>
        <dbReference type="EMBL" id="QAV21646.1"/>
    </source>
</evidence>
<gene>
    <name evidence="3" type="ORF">PC41400_06485</name>
</gene>
<dbReference type="GO" id="GO:0140096">
    <property type="term" value="F:catalytic activity, acting on a protein"/>
    <property type="evidence" value="ECO:0007669"/>
    <property type="project" value="UniProtKB-ARBA"/>
</dbReference>
<dbReference type="SUPFAM" id="SSF55681">
    <property type="entry name" value="Class II aaRS and biotin synthetases"/>
    <property type="match status" value="1"/>
</dbReference>
<dbReference type="InterPro" id="IPR045864">
    <property type="entry name" value="aa-tRNA-synth_II/BPL/LPL"/>
</dbReference>
<proteinExistence type="predicted"/>
<evidence type="ECO:0000313" key="4">
    <source>
        <dbReference type="Proteomes" id="UP000288943"/>
    </source>
</evidence>
<dbReference type="PROSITE" id="PS50862">
    <property type="entry name" value="AA_TRNA_LIGASE_II"/>
    <property type="match status" value="1"/>
</dbReference>
<evidence type="ECO:0000256" key="1">
    <source>
        <dbReference type="SAM" id="MobiDB-lite"/>
    </source>
</evidence>
<dbReference type="Proteomes" id="UP000288943">
    <property type="component" value="Chromosome"/>
</dbReference>
<dbReference type="KEGG" id="pchi:PC41400_06485"/>
<feature type="domain" description="Aminoacyl-transfer RNA synthetases class-II family profile" evidence="2">
    <location>
        <begin position="252"/>
        <end position="418"/>
    </location>
</feature>
<sequence>MFIRVPLDKVAKAGDLIQLMEKIYYLSDRITNVSRDEAALTIEYGGSDEEEVVRRLDALCASMAGRRKLPYRKVKDNRRDGKAGGRAQAQTGALSSRERDSERSEGSGVSERSEHSESAKEAHVLLEQALVKLLRGRAHAYGAALRRYPAMMPESVLQKSGYIRNFPQNVYAVGEFRHQFDTMQEIRTRLEDNAPLHELLQPSGMYLQPCVCYHVYEERSATRSGSPAGNGSGPGSAGAVSSGPKLALYSAYGPCFRHEHASRIDDSRLREFGMFEIVYIGGAQEVRDMRQKLLEDTWRLFGQLGLEGYVETASDPFFLPEDTDRRLFQLAAESKFELRFAPGGESASDYAVTSFNVCGDVLCKAFGITGEPAEYGDSGEAGEAGKGVPLHSGCTAFGVDRWVQALAETHGYEAGSWPQLIREHL</sequence>
<dbReference type="EMBL" id="CP026520">
    <property type="protein sequence ID" value="QAV21646.1"/>
    <property type="molecule type" value="Genomic_DNA"/>
</dbReference>
<evidence type="ECO:0000259" key="2">
    <source>
        <dbReference type="PROSITE" id="PS50862"/>
    </source>
</evidence>
<organism evidence="3 4">
    <name type="scientific">Paenibacillus chitinolyticus</name>
    <dbReference type="NCBI Taxonomy" id="79263"/>
    <lineage>
        <taxon>Bacteria</taxon>
        <taxon>Bacillati</taxon>
        <taxon>Bacillota</taxon>
        <taxon>Bacilli</taxon>
        <taxon>Bacillales</taxon>
        <taxon>Paenibacillaceae</taxon>
        <taxon>Paenibacillus</taxon>
    </lineage>
</organism>
<feature type="compositionally biased region" description="Basic and acidic residues" evidence="1">
    <location>
        <begin position="96"/>
        <end position="120"/>
    </location>
</feature>
<reference evidence="3 4" key="1">
    <citation type="submission" date="2018-01" db="EMBL/GenBank/DDBJ databases">
        <title>The whole genome sequencing and assembly of Paenibacillus chitinolyticus KCCM 41400 strain.</title>
        <authorList>
            <person name="Kim J.-Y."/>
            <person name="Park M.-K."/>
            <person name="Lee Y.-J."/>
            <person name="Yi H."/>
            <person name="Bahn Y.-S."/>
            <person name="Kim J.F."/>
            <person name="Lee D.-W."/>
        </authorList>
    </citation>
    <scope>NUCLEOTIDE SEQUENCE [LARGE SCALE GENOMIC DNA]</scope>
    <source>
        <strain evidence="3 4">KCCM 41400</strain>
    </source>
</reference>
<feature type="region of interest" description="Disordered" evidence="1">
    <location>
        <begin position="71"/>
        <end position="120"/>
    </location>
</feature>
<dbReference type="AlphaFoldDB" id="A0A410X4X6"/>
<feature type="compositionally biased region" description="Basic and acidic residues" evidence="1">
    <location>
        <begin position="73"/>
        <end position="83"/>
    </location>
</feature>